<feature type="compositionally biased region" description="Acidic residues" evidence="2">
    <location>
        <begin position="94"/>
        <end position="104"/>
    </location>
</feature>
<dbReference type="AlphaFoldDB" id="A0A433SLJ5"/>
<protein>
    <recommendedName>
        <fullName evidence="4">TCTP domain-containing protein</fullName>
    </recommendedName>
</protein>
<dbReference type="InterPro" id="IPR011057">
    <property type="entry name" value="Mss4-like_sf"/>
</dbReference>
<dbReference type="EMBL" id="RQTK01001514">
    <property type="protein sequence ID" value="RUS70004.1"/>
    <property type="molecule type" value="Genomic_DNA"/>
</dbReference>
<evidence type="ECO:0000256" key="1">
    <source>
        <dbReference type="PROSITE-ProRule" id="PRU01133"/>
    </source>
</evidence>
<dbReference type="Proteomes" id="UP000271974">
    <property type="component" value="Unassembled WGS sequence"/>
</dbReference>
<comment type="similarity">
    <text evidence="1">Belongs to the TCTP family.</text>
</comment>
<feature type="chain" id="PRO_5019476467" description="TCTP domain-containing protein" evidence="3">
    <location>
        <begin position="23"/>
        <end position="216"/>
    </location>
</feature>
<comment type="caution">
    <text evidence="5">The sequence shown here is derived from an EMBL/GenBank/DDBJ whole genome shotgun (WGS) entry which is preliminary data.</text>
</comment>
<evidence type="ECO:0000259" key="4">
    <source>
        <dbReference type="PROSITE" id="PS51797"/>
    </source>
</evidence>
<feature type="region of interest" description="Disordered" evidence="2">
    <location>
        <begin position="84"/>
        <end position="105"/>
    </location>
</feature>
<keyword evidence="3" id="KW-0732">Signal</keyword>
<dbReference type="Gene3D" id="2.170.150.10">
    <property type="entry name" value="Metal Binding Protein, Guanine Nucleotide Exchange Factor, Chain A"/>
    <property type="match status" value="1"/>
</dbReference>
<dbReference type="InterPro" id="IPR018103">
    <property type="entry name" value="Translation_control_tumour_CS"/>
</dbReference>
<dbReference type="PROSITE" id="PS01002">
    <property type="entry name" value="TCTP_1"/>
    <property type="match status" value="1"/>
</dbReference>
<dbReference type="PRINTS" id="PR01653">
    <property type="entry name" value="TCTPROTEIN"/>
</dbReference>
<evidence type="ECO:0000313" key="6">
    <source>
        <dbReference type="Proteomes" id="UP000271974"/>
    </source>
</evidence>
<feature type="non-terminal residue" evidence="5">
    <location>
        <position position="1"/>
    </location>
</feature>
<dbReference type="SUPFAM" id="SSF51316">
    <property type="entry name" value="Mss4-like"/>
    <property type="match status" value="1"/>
</dbReference>
<sequence>FLLSSLTIALPLSFFVVYRLQGRSILLPRHQTYHKSSVKMKVYKCLITGDELFTDAYKFVEKDGFYIVQGKYVTRKKGDRVDDSLIGGNASAEEPQDVASEESTESGCNVVLDNRLKPTAFGAKKEYQAYFKDYVKALLAKKKAMDPEGDFSEWQKDITATFKIALANFKEFEFFTGDSGDPTGMIPLMEWKVPEGETDECPFVWFYKDGIKEEKF</sequence>
<dbReference type="GO" id="GO:0005509">
    <property type="term" value="F:calcium ion binding"/>
    <property type="evidence" value="ECO:0007669"/>
    <property type="project" value="TreeGrafter"/>
</dbReference>
<dbReference type="STRING" id="188477.A0A433SLJ5"/>
<keyword evidence="6" id="KW-1185">Reference proteome</keyword>
<dbReference type="InterPro" id="IPR011323">
    <property type="entry name" value="Mss4/transl-control_tumour"/>
</dbReference>
<accession>A0A433SLJ5</accession>
<feature type="signal peptide" evidence="3">
    <location>
        <begin position="1"/>
        <end position="22"/>
    </location>
</feature>
<evidence type="ECO:0000256" key="3">
    <source>
        <dbReference type="SAM" id="SignalP"/>
    </source>
</evidence>
<dbReference type="PROSITE" id="PS51797">
    <property type="entry name" value="TCTP_3"/>
    <property type="match status" value="1"/>
</dbReference>
<name>A0A433SLJ5_ELYCH</name>
<evidence type="ECO:0000256" key="2">
    <source>
        <dbReference type="SAM" id="MobiDB-lite"/>
    </source>
</evidence>
<dbReference type="Pfam" id="PF00838">
    <property type="entry name" value="TCTP"/>
    <property type="match status" value="1"/>
</dbReference>
<dbReference type="InterPro" id="IPR034737">
    <property type="entry name" value="TCTP"/>
</dbReference>
<evidence type="ECO:0000313" key="5">
    <source>
        <dbReference type="EMBL" id="RUS70004.1"/>
    </source>
</evidence>
<dbReference type="GO" id="GO:0005737">
    <property type="term" value="C:cytoplasm"/>
    <property type="evidence" value="ECO:0007669"/>
    <property type="project" value="TreeGrafter"/>
</dbReference>
<proteinExistence type="inferred from homology"/>
<gene>
    <name evidence="5" type="ORF">EGW08_022232</name>
</gene>
<reference evidence="5 6" key="1">
    <citation type="submission" date="2019-01" db="EMBL/GenBank/DDBJ databases">
        <title>A draft genome assembly of the solar-powered sea slug Elysia chlorotica.</title>
        <authorList>
            <person name="Cai H."/>
            <person name="Li Q."/>
            <person name="Fang X."/>
            <person name="Li J."/>
            <person name="Curtis N.E."/>
            <person name="Altenburger A."/>
            <person name="Shibata T."/>
            <person name="Feng M."/>
            <person name="Maeda T."/>
            <person name="Schwartz J.A."/>
            <person name="Shigenobu S."/>
            <person name="Lundholm N."/>
            <person name="Nishiyama T."/>
            <person name="Yang H."/>
            <person name="Hasebe M."/>
            <person name="Li S."/>
            <person name="Pierce S.K."/>
            <person name="Wang J."/>
        </authorList>
    </citation>
    <scope>NUCLEOTIDE SEQUENCE [LARGE SCALE GENOMIC DNA]</scope>
    <source>
        <strain evidence="5">EC2010</strain>
        <tissue evidence="5">Whole organism of an adult</tissue>
    </source>
</reference>
<dbReference type="OrthoDB" id="10248936at2759"/>
<dbReference type="InterPro" id="IPR018105">
    <property type="entry name" value="Translational_control_tumour_p"/>
</dbReference>
<organism evidence="5 6">
    <name type="scientific">Elysia chlorotica</name>
    <name type="common">Eastern emerald elysia</name>
    <name type="synonym">Sea slug</name>
    <dbReference type="NCBI Taxonomy" id="188477"/>
    <lineage>
        <taxon>Eukaryota</taxon>
        <taxon>Metazoa</taxon>
        <taxon>Spiralia</taxon>
        <taxon>Lophotrochozoa</taxon>
        <taxon>Mollusca</taxon>
        <taxon>Gastropoda</taxon>
        <taxon>Heterobranchia</taxon>
        <taxon>Euthyneura</taxon>
        <taxon>Panpulmonata</taxon>
        <taxon>Sacoglossa</taxon>
        <taxon>Placobranchoidea</taxon>
        <taxon>Plakobranchidae</taxon>
        <taxon>Elysia</taxon>
    </lineage>
</organism>
<feature type="domain" description="TCTP" evidence="4">
    <location>
        <begin position="40"/>
        <end position="216"/>
    </location>
</feature>
<dbReference type="PANTHER" id="PTHR11991:SF0">
    <property type="entry name" value="TRANSLATIONALLY-CONTROLLED TUMOR PROTEIN"/>
    <property type="match status" value="1"/>
</dbReference>
<dbReference type="PANTHER" id="PTHR11991">
    <property type="entry name" value="TRANSLATIONALLY CONTROLLED TUMOR PROTEIN-RELATED"/>
    <property type="match status" value="1"/>
</dbReference>